<sequence>MRLAYDQALYAVIRRAANFVHPQAEGSRREFITGIRQLLKYLGSFPAAGGEHAARVDTVTQRLHLMKVFF</sequence>
<dbReference type="Proteomes" id="UP000837857">
    <property type="component" value="Chromosome 6"/>
</dbReference>
<protein>
    <submittedName>
        <fullName evidence="1">Uncharacterized protein</fullName>
    </submittedName>
</protein>
<gene>
    <name evidence="1" type="ORF">IPOD504_LOCUS14822</name>
</gene>
<name>A0ABN8J171_9NEOP</name>
<dbReference type="EMBL" id="OW152818">
    <property type="protein sequence ID" value="CAH2070744.1"/>
    <property type="molecule type" value="Genomic_DNA"/>
</dbReference>
<proteinExistence type="predicted"/>
<accession>A0ABN8J171</accession>
<feature type="non-terminal residue" evidence="1">
    <location>
        <position position="70"/>
    </location>
</feature>
<evidence type="ECO:0000313" key="2">
    <source>
        <dbReference type="Proteomes" id="UP000837857"/>
    </source>
</evidence>
<organism evidence="1 2">
    <name type="scientific">Iphiclides podalirius</name>
    <name type="common">scarce swallowtail</name>
    <dbReference type="NCBI Taxonomy" id="110791"/>
    <lineage>
        <taxon>Eukaryota</taxon>
        <taxon>Metazoa</taxon>
        <taxon>Ecdysozoa</taxon>
        <taxon>Arthropoda</taxon>
        <taxon>Hexapoda</taxon>
        <taxon>Insecta</taxon>
        <taxon>Pterygota</taxon>
        <taxon>Neoptera</taxon>
        <taxon>Endopterygota</taxon>
        <taxon>Lepidoptera</taxon>
        <taxon>Glossata</taxon>
        <taxon>Ditrysia</taxon>
        <taxon>Papilionoidea</taxon>
        <taxon>Papilionidae</taxon>
        <taxon>Papilioninae</taxon>
        <taxon>Iphiclides</taxon>
    </lineage>
</organism>
<evidence type="ECO:0000313" key="1">
    <source>
        <dbReference type="EMBL" id="CAH2070744.1"/>
    </source>
</evidence>
<keyword evidence="2" id="KW-1185">Reference proteome</keyword>
<reference evidence="1" key="1">
    <citation type="submission" date="2022-03" db="EMBL/GenBank/DDBJ databases">
        <authorList>
            <person name="Martin H S."/>
        </authorList>
    </citation>
    <scope>NUCLEOTIDE SEQUENCE</scope>
</reference>